<evidence type="ECO:0000256" key="3">
    <source>
        <dbReference type="ARBA" id="ARBA00022857"/>
    </source>
</evidence>
<proteinExistence type="inferred from homology"/>
<dbReference type="InterPro" id="IPR043133">
    <property type="entry name" value="GTP-CH-I_C/QueF"/>
</dbReference>
<dbReference type="UniPathway" id="UPA00392"/>
<keyword evidence="4 5" id="KW-0560">Oxidoreductase</keyword>
<accession>A0A5B8ST40</accession>
<dbReference type="PIRSF" id="PIRSF004750">
    <property type="entry name" value="Nitrile_oxidored_YqcD_prd"/>
    <property type="match status" value="1"/>
</dbReference>
<evidence type="ECO:0000313" key="8">
    <source>
        <dbReference type="Proteomes" id="UP000321272"/>
    </source>
</evidence>
<dbReference type="Pfam" id="PF14489">
    <property type="entry name" value="QueF"/>
    <property type="match status" value="1"/>
</dbReference>
<dbReference type="SUPFAM" id="SSF55620">
    <property type="entry name" value="Tetrahydrobiopterin biosynthesis enzymes-like"/>
    <property type="match status" value="1"/>
</dbReference>
<evidence type="ECO:0000256" key="2">
    <source>
        <dbReference type="ARBA" id="ARBA00022785"/>
    </source>
</evidence>
<dbReference type="GO" id="GO:0033739">
    <property type="term" value="F:preQ1 synthase activity"/>
    <property type="evidence" value="ECO:0007669"/>
    <property type="project" value="UniProtKB-UniRule"/>
</dbReference>
<dbReference type="InterPro" id="IPR029139">
    <property type="entry name" value="QueF_N"/>
</dbReference>
<dbReference type="InterPro" id="IPR016428">
    <property type="entry name" value="QueF_type2"/>
</dbReference>
<evidence type="ECO:0000256" key="1">
    <source>
        <dbReference type="ARBA" id="ARBA00022490"/>
    </source>
</evidence>
<dbReference type="GO" id="GO:0005737">
    <property type="term" value="C:cytoplasm"/>
    <property type="evidence" value="ECO:0007669"/>
    <property type="project" value="UniProtKB-SubCell"/>
</dbReference>
<feature type="binding site" evidence="5">
    <location>
        <begin position="89"/>
        <end position="90"/>
    </location>
    <ligand>
        <name>NADPH</name>
        <dbReference type="ChEBI" id="CHEBI:57783"/>
    </ligand>
</feature>
<dbReference type="Proteomes" id="UP000321272">
    <property type="component" value="Chromosome"/>
</dbReference>
<comment type="similarity">
    <text evidence="5">Belongs to the GTP cyclohydrolase I family. QueF type 2 subfamily.</text>
</comment>
<dbReference type="RefSeq" id="WP_147184515.1">
    <property type="nucleotide sequence ID" value="NZ_CP042382.1"/>
</dbReference>
<dbReference type="OrthoDB" id="9789995at2"/>
<dbReference type="EC" id="1.7.1.13" evidence="5"/>
<feature type="binding site" evidence="5">
    <location>
        <begin position="224"/>
        <end position="225"/>
    </location>
    <ligand>
        <name>substrate</name>
    </ligand>
</feature>
<evidence type="ECO:0000313" key="7">
    <source>
        <dbReference type="EMBL" id="QEA39464.1"/>
    </source>
</evidence>
<keyword evidence="3 5" id="KW-0521">NADP</keyword>
<dbReference type="GO" id="GO:0008616">
    <property type="term" value="P:tRNA queuosine(34) biosynthetic process"/>
    <property type="evidence" value="ECO:0007669"/>
    <property type="project" value="UniProtKB-UniRule"/>
</dbReference>
<feature type="active site" description="Thioimide intermediate" evidence="5">
    <location>
        <position position="185"/>
    </location>
</feature>
<comment type="subcellular location">
    <subcellularLocation>
        <location evidence="5">Cytoplasm</location>
    </subcellularLocation>
</comment>
<gene>
    <name evidence="5 7" type="primary">queF</name>
    <name evidence="7" type="ORF">FGL86_10500</name>
</gene>
<evidence type="ECO:0000256" key="4">
    <source>
        <dbReference type="ARBA" id="ARBA00023002"/>
    </source>
</evidence>
<keyword evidence="2 5" id="KW-0671">Queuosine biosynthesis</keyword>
<sequence>MATERPKILQQAPLGRESAYPEHYDAELLYAIPRAANRQPLGIDETALPFVGEDEWHAFEVSWLNARGKPLVAVTRFRLPADSPYLIESKSWKLYLNSFNQTCFASVERVEQTLVRDLSTAAGAPVAVRLFAVDDPELAVTNLPGECIDHLEVDITRYTPDPTLILVSHEIAEETLHSHLLKSNCPVTGQPDWGSVLIRYRGPKLERKGLLKYLISYRQHQDFHEHCVEHIFMDLMRQARPQSLLIMARYVRRGGLDISPWRATPGERPFESLRLARQ</sequence>
<dbReference type="Gene3D" id="3.30.1130.10">
    <property type="match status" value="2"/>
</dbReference>
<evidence type="ECO:0000256" key="5">
    <source>
        <dbReference type="HAMAP-Rule" id="MF_00817"/>
    </source>
</evidence>
<feature type="domain" description="NADPH-dependent 7-cyano-7-deazaguanine reductase N-terminal" evidence="6">
    <location>
        <begin position="20"/>
        <end position="130"/>
    </location>
</feature>
<dbReference type="AlphaFoldDB" id="A0A5B8ST40"/>
<keyword evidence="8" id="KW-1185">Reference proteome</keyword>
<comment type="subunit">
    <text evidence="5">Homodimer.</text>
</comment>
<dbReference type="InterPro" id="IPR029500">
    <property type="entry name" value="QueF"/>
</dbReference>
<feature type="active site" description="Proton donor" evidence="5">
    <location>
        <position position="192"/>
    </location>
</feature>
<dbReference type="PANTHER" id="PTHR34354">
    <property type="entry name" value="NADPH-DEPENDENT 7-CYANO-7-DEAZAGUANINE REDUCTASE"/>
    <property type="match status" value="1"/>
</dbReference>
<keyword evidence="1 5" id="KW-0963">Cytoplasm</keyword>
<dbReference type="HAMAP" id="MF_00817">
    <property type="entry name" value="QueF_type2"/>
    <property type="match status" value="1"/>
</dbReference>
<protein>
    <recommendedName>
        <fullName evidence="5">NADPH-dependent 7-cyano-7-deazaguanine reductase</fullName>
        <ecNumber evidence="5">1.7.1.13</ecNumber>
    </recommendedName>
    <alternativeName>
        <fullName evidence="5">7-cyano-7-carbaguanine reductase</fullName>
    </alternativeName>
    <alternativeName>
        <fullName evidence="5">NADPH-dependent nitrile oxidoreductase</fullName>
    </alternativeName>
    <alternativeName>
        <fullName evidence="5">PreQ(0) reductase</fullName>
    </alternativeName>
</protein>
<organism evidence="7 8">
    <name type="scientific">Pistricoccus aurantiacus</name>
    <dbReference type="NCBI Taxonomy" id="1883414"/>
    <lineage>
        <taxon>Bacteria</taxon>
        <taxon>Pseudomonadati</taxon>
        <taxon>Pseudomonadota</taxon>
        <taxon>Gammaproteobacteria</taxon>
        <taxon>Oceanospirillales</taxon>
        <taxon>Halomonadaceae</taxon>
        <taxon>Pistricoccus</taxon>
    </lineage>
</organism>
<comment type="function">
    <text evidence="5">Catalyzes the NADPH-dependent reduction of 7-cyano-7-deazaguanine (preQ0) to 7-aminomethyl-7-deazaguanine (preQ1).</text>
</comment>
<dbReference type="EMBL" id="CP042382">
    <property type="protein sequence ID" value="QEA39464.1"/>
    <property type="molecule type" value="Genomic_DNA"/>
</dbReference>
<dbReference type="Pfam" id="PF14819">
    <property type="entry name" value="QueF_N"/>
    <property type="match status" value="1"/>
</dbReference>
<reference evidence="7 8" key="1">
    <citation type="submission" date="2019-06" db="EMBL/GenBank/DDBJ databases">
        <title>Genome analyses of bacteria isolated from kimchi.</title>
        <authorList>
            <person name="Lee S."/>
            <person name="Ahn S."/>
            <person name="Roh S."/>
        </authorList>
    </citation>
    <scope>NUCLEOTIDE SEQUENCE [LARGE SCALE GENOMIC DNA]</scope>
    <source>
        <strain evidence="7 8">CBA4606</strain>
    </source>
</reference>
<feature type="binding site" evidence="5">
    <location>
        <begin position="253"/>
        <end position="254"/>
    </location>
    <ligand>
        <name>NADPH</name>
        <dbReference type="ChEBI" id="CHEBI:57783"/>
    </ligand>
</feature>
<name>A0A5B8ST40_9GAMM</name>
<comment type="pathway">
    <text evidence="5">tRNA modification; tRNA-queuosine biosynthesis.</text>
</comment>
<dbReference type="KEGG" id="paur:FGL86_10500"/>
<dbReference type="NCBIfam" id="TIGR03138">
    <property type="entry name" value="QueF"/>
    <property type="match status" value="1"/>
</dbReference>
<evidence type="ECO:0000259" key="6">
    <source>
        <dbReference type="Pfam" id="PF14819"/>
    </source>
</evidence>
<dbReference type="InterPro" id="IPR050084">
    <property type="entry name" value="NADPH_dep_7-cyano-7-deazaG_red"/>
</dbReference>
<dbReference type="PANTHER" id="PTHR34354:SF1">
    <property type="entry name" value="NADPH-DEPENDENT 7-CYANO-7-DEAZAGUANINE REDUCTASE"/>
    <property type="match status" value="1"/>
</dbReference>
<comment type="catalytic activity">
    <reaction evidence="5">
        <text>7-aminomethyl-7-carbaguanine + 2 NADP(+) = 7-cyano-7-carbaguanine + 2 NADPH + 3 H(+)</text>
        <dbReference type="Rhea" id="RHEA:13409"/>
        <dbReference type="ChEBI" id="CHEBI:15378"/>
        <dbReference type="ChEBI" id="CHEBI:45075"/>
        <dbReference type="ChEBI" id="CHEBI:57783"/>
        <dbReference type="ChEBI" id="CHEBI:58349"/>
        <dbReference type="ChEBI" id="CHEBI:58703"/>
        <dbReference type="EC" id="1.7.1.13"/>
    </reaction>
</comment>
<feature type="binding site" evidence="5">
    <location>
        <begin position="87"/>
        <end position="89"/>
    </location>
    <ligand>
        <name>substrate</name>
    </ligand>
</feature>